<dbReference type="GO" id="GO:0016020">
    <property type="term" value="C:membrane"/>
    <property type="evidence" value="ECO:0007669"/>
    <property type="project" value="UniProtKB-SubCell"/>
</dbReference>
<keyword evidence="4 5" id="KW-0472">Membrane</keyword>
<keyword evidence="7" id="KW-1185">Reference proteome</keyword>
<feature type="transmembrane region" description="Helical" evidence="5">
    <location>
        <begin position="151"/>
        <end position="172"/>
    </location>
</feature>
<dbReference type="PANTHER" id="PTHR24224">
    <property type="entry name" value="CARDIOACCELERATORY PEPTIDE RECEPTOR-RELATED"/>
    <property type="match status" value="1"/>
</dbReference>
<dbReference type="WBParaSite" id="PSAMB.scaffold572size46784.g7104.t1">
    <property type="protein sequence ID" value="PSAMB.scaffold572size46784.g7104.t1"/>
    <property type="gene ID" value="PSAMB.scaffold572size46784.g7104"/>
</dbReference>
<reference evidence="8" key="1">
    <citation type="submission" date="2022-11" db="UniProtKB">
        <authorList>
            <consortium name="WormBaseParasite"/>
        </authorList>
    </citation>
    <scope>IDENTIFICATION</scope>
</reference>
<dbReference type="Gene3D" id="1.20.1070.10">
    <property type="entry name" value="Rhodopsin 7-helix transmembrane proteins"/>
    <property type="match status" value="1"/>
</dbReference>
<keyword evidence="2 5" id="KW-0812">Transmembrane</keyword>
<organism evidence="7 8">
    <name type="scientific">Plectus sambesii</name>
    <dbReference type="NCBI Taxonomy" id="2011161"/>
    <lineage>
        <taxon>Eukaryota</taxon>
        <taxon>Metazoa</taxon>
        <taxon>Ecdysozoa</taxon>
        <taxon>Nematoda</taxon>
        <taxon>Chromadorea</taxon>
        <taxon>Plectida</taxon>
        <taxon>Plectina</taxon>
        <taxon>Plectoidea</taxon>
        <taxon>Plectidae</taxon>
        <taxon>Plectus</taxon>
    </lineage>
</organism>
<evidence type="ECO:0000256" key="3">
    <source>
        <dbReference type="ARBA" id="ARBA00022989"/>
    </source>
</evidence>
<sequence>MADSSEYEYEDGSLEEYDITETHPLVWSIGLGTLVAYIIIFCFGIPANIYVLYRLRKFAKENSEKYENGAGLGLFVMTTSDLLSLVAISLQHVLPSLKSTAPNMVKRLACKILIFTTHTVTSVSIWSWLLMSTVRYLAIRHPLLHLRIWRAPYRAIALIIFSSALSNVWLIVAVSSGTAGCAEQALTIGGVDDGSTNRWLHLIECIWSYCIPVAAILYMDAMVFLCCPRRSVGEFSIGERSCSALVQDTKLHPNNKKAHRGLWKWLFIALVDIMLNTPENLYRLTILLGMSPVAPGLYYYSFRMIAQVLYYSQFAFNAVYLYLFVYDKSIRPSVPQSSNFALIETRLTSTLGYSSINQLREKRNYSPINVSAR</sequence>
<feature type="transmembrane region" description="Helical" evidence="5">
    <location>
        <begin position="206"/>
        <end position="227"/>
    </location>
</feature>
<dbReference type="AlphaFoldDB" id="A0A914WZL3"/>
<dbReference type="PANTHER" id="PTHR24224:SF37">
    <property type="entry name" value="G-PROTEIN COUPLED RECEPTORS FAMILY 1 PROFILE DOMAIN-CONTAINING PROTEIN"/>
    <property type="match status" value="1"/>
</dbReference>
<dbReference type="InterPro" id="IPR017452">
    <property type="entry name" value="GPCR_Rhodpsn_7TM"/>
</dbReference>
<feature type="transmembrane region" description="Helical" evidence="5">
    <location>
        <begin position="25"/>
        <end position="51"/>
    </location>
</feature>
<evidence type="ECO:0000313" key="8">
    <source>
        <dbReference type="WBParaSite" id="PSAMB.scaffold572size46784.g7104.t1"/>
    </source>
</evidence>
<dbReference type="InterPro" id="IPR052665">
    <property type="entry name" value="Neuropeptide-GPCR"/>
</dbReference>
<feature type="transmembrane region" description="Helical" evidence="5">
    <location>
        <begin position="308"/>
        <end position="326"/>
    </location>
</feature>
<dbReference type="Proteomes" id="UP000887566">
    <property type="component" value="Unplaced"/>
</dbReference>
<dbReference type="CDD" id="cd00637">
    <property type="entry name" value="7tm_classA_rhodopsin-like"/>
    <property type="match status" value="1"/>
</dbReference>
<dbReference type="SUPFAM" id="SSF81321">
    <property type="entry name" value="Family A G protein-coupled receptor-like"/>
    <property type="match status" value="1"/>
</dbReference>
<feature type="domain" description="G-protein coupled receptors family 1 profile" evidence="6">
    <location>
        <begin position="47"/>
        <end position="321"/>
    </location>
</feature>
<evidence type="ECO:0000259" key="6">
    <source>
        <dbReference type="PROSITE" id="PS50262"/>
    </source>
</evidence>
<name>A0A914WZL3_9BILA</name>
<accession>A0A914WZL3</accession>
<feature type="transmembrane region" description="Helical" evidence="5">
    <location>
        <begin position="72"/>
        <end position="92"/>
    </location>
</feature>
<evidence type="ECO:0000256" key="1">
    <source>
        <dbReference type="ARBA" id="ARBA00004370"/>
    </source>
</evidence>
<evidence type="ECO:0000256" key="4">
    <source>
        <dbReference type="ARBA" id="ARBA00023136"/>
    </source>
</evidence>
<keyword evidence="3 5" id="KW-1133">Transmembrane helix</keyword>
<comment type="subcellular location">
    <subcellularLocation>
        <location evidence="1">Membrane</location>
    </subcellularLocation>
</comment>
<dbReference type="PROSITE" id="PS50262">
    <property type="entry name" value="G_PROTEIN_RECEP_F1_2"/>
    <property type="match status" value="1"/>
</dbReference>
<evidence type="ECO:0000313" key="7">
    <source>
        <dbReference type="Proteomes" id="UP000887566"/>
    </source>
</evidence>
<protein>
    <submittedName>
        <fullName evidence="8">G-protein coupled receptors family 1 profile domain-containing protein</fullName>
    </submittedName>
</protein>
<proteinExistence type="predicted"/>
<feature type="transmembrane region" description="Helical" evidence="5">
    <location>
        <begin position="112"/>
        <end position="130"/>
    </location>
</feature>
<evidence type="ECO:0000256" key="2">
    <source>
        <dbReference type="ARBA" id="ARBA00022692"/>
    </source>
</evidence>
<evidence type="ECO:0000256" key="5">
    <source>
        <dbReference type="SAM" id="Phobius"/>
    </source>
</evidence>